<evidence type="ECO:0000256" key="1">
    <source>
        <dbReference type="SAM" id="Phobius"/>
    </source>
</evidence>
<keyword evidence="1" id="KW-0472">Membrane</keyword>
<dbReference type="RefSeq" id="WP_215822632.1">
    <property type="nucleotide sequence ID" value="NZ_JAGSOY010000246.1"/>
</dbReference>
<name>A0ABS5ZJW4_9GAMM</name>
<keyword evidence="1" id="KW-0812">Transmembrane</keyword>
<proteinExistence type="predicted"/>
<dbReference type="EMBL" id="JAGSOY010000246">
    <property type="protein sequence ID" value="MBU2714379.1"/>
    <property type="molecule type" value="Genomic_DNA"/>
</dbReference>
<dbReference type="Proteomes" id="UP000690515">
    <property type="component" value="Unassembled WGS sequence"/>
</dbReference>
<protein>
    <recommendedName>
        <fullName evidence="4">DUF2644 domain-containing protein</fullName>
    </recommendedName>
</protein>
<accession>A0ABS5ZJW4</accession>
<feature type="non-terminal residue" evidence="2">
    <location>
        <position position="68"/>
    </location>
</feature>
<keyword evidence="3" id="KW-1185">Reference proteome</keyword>
<evidence type="ECO:0000313" key="2">
    <source>
        <dbReference type="EMBL" id="MBU2714379.1"/>
    </source>
</evidence>
<organism evidence="2 3">
    <name type="scientific">Zooshikella harenae</name>
    <dbReference type="NCBI Taxonomy" id="2827238"/>
    <lineage>
        <taxon>Bacteria</taxon>
        <taxon>Pseudomonadati</taxon>
        <taxon>Pseudomonadota</taxon>
        <taxon>Gammaproteobacteria</taxon>
        <taxon>Oceanospirillales</taxon>
        <taxon>Zooshikellaceae</taxon>
        <taxon>Zooshikella</taxon>
    </lineage>
</organism>
<comment type="caution">
    <text evidence="2">The sequence shown here is derived from an EMBL/GenBank/DDBJ whole genome shotgun (WGS) entry which is preliminary data.</text>
</comment>
<keyword evidence="1" id="KW-1133">Transmembrane helix</keyword>
<feature type="transmembrane region" description="Helical" evidence="1">
    <location>
        <begin position="45"/>
        <end position="65"/>
    </location>
</feature>
<feature type="transmembrane region" description="Helical" evidence="1">
    <location>
        <begin position="17"/>
        <end position="39"/>
    </location>
</feature>
<evidence type="ECO:0008006" key="4">
    <source>
        <dbReference type="Google" id="ProtNLM"/>
    </source>
</evidence>
<reference evidence="2 3" key="1">
    <citation type="submission" date="2021-04" db="EMBL/GenBank/DDBJ databases">
        <authorList>
            <person name="Pira H."/>
            <person name="Risdian C."/>
            <person name="Wink J."/>
        </authorList>
    </citation>
    <scope>NUCLEOTIDE SEQUENCE [LARGE SCALE GENOMIC DNA]</scope>
    <source>
        <strain evidence="2 3">WH53</strain>
    </source>
</reference>
<gene>
    <name evidence="2" type="ORF">KCG35_25345</name>
</gene>
<sequence>MHTSEYVRTPKPNLNHFIAYLGTMLTCTISIVLSVLLFWSISESFYFSCLFAALAISFELAKFMVLSQ</sequence>
<evidence type="ECO:0000313" key="3">
    <source>
        <dbReference type="Proteomes" id="UP000690515"/>
    </source>
</evidence>